<feature type="domain" description="HTH araC/xylS-type" evidence="5">
    <location>
        <begin position="215"/>
        <end position="313"/>
    </location>
</feature>
<dbReference type="InterPro" id="IPR050204">
    <property type="entry name" value="AraC_XylS_family_regulators"/>
</dbReference>
<evidence type="ECO:0000256" key="3">
    <source>
        <dbReference type="ARBA" id="ARBA00023159"/>
    </source>
</evidence>
<keyword evidence="7" id="KW-1185">Reference proteome</keyword>
<evidence type="ECO:0000313" key="6">
    <source>
        <dbReference type="EMBL" id="AKJ27401.1"/>
    </source>
</evidence>
<dbReference type="Gene3D" id="1.10.10.60">
    <property type="entry name" value="Homeodomain-like"/>
    <property type="match status" value="1"/>
</dbReference>
<proteinExistence type="predicted"/>
<dbReference type="EMBL" id="CP011371">
    <property type="protein sequence ID" value="AKJ27401.1"/>
    <property type="molecule type" value="Genomic_DNA"/>
</dbReference>
<dbReference type="SUPFAM" id="SSF51215">
    <property type="entry name" value="Regulatory protein AraC"/>
    <property type="match status" value="1"/>
</dbReference>
<dbReference type="Proteomes" id="UP000035352">
    <property type="component" value="Chromosome"/>
</dbReference>
<evidence type="ECO:0000259" key="5">
    <source>
        <dbReference type="PROSITE" id="PS01124"/>
    </source>
</evidence>
<evidence type="ECO:0000256" key="4">
    <source>
        <dbReference type="ARBA" id="ARBA00023163"/>
    </source>
</evidence>
<dbReference type="RefSeq" id="WP_047193508.1">
    <property type="nucleotide sequence ID" value="NZ_CP011371.1"/>
</dbReference>
<dbReference type="OrthoDB" id="9789899at2"/>
<reference evidence="6 7" key="1">
    <citation type="submission" date="2015-05" db="EMBL/GenBank/DDBJ databases">
        <authorList>
            <person name="Tang B."/>
            <person name="Yu Y."/>
        </authorList>
    </citation>
    <scope>NUCLEOTIDE SEQUENCE [LARGE SCALE GENOMIC DNA]</scope>
    <source>
        <strain evidence="6 7">DSM 7029</strain>
    </source>
</reference>
<dbReference type="GO" id="GO:0003700">
    <property type="term" value="F:DNA-binding transcription factor activity"/>
    <property type="evidence" value="ECO:0007669"/>
    <property type="project" value="InterPro"/>
</dbReference>
<keyword evidence="2" id="KW-0238">DNA-binding</keyword>
<dbReference type="InterPro" id="IPR009057">
    <property type="entry name" value="Homeodomain-like_sf"/>
</dbReference>
<protein>
    <submittedName>
        <fullName evidence="6">Cupin</fullName>
    </submittedName>
</protein>
<keyword evidence="1" id="KW-0805">Transcription regulation</keyword>
<dbReference type="PANTHER" id="PTHR46796">
    <property type="entry name" value="HTH-TYPE TRANSCRIPTIONAL ACTIVATOR RHAS-RELATED"/>
    <property type="match status" value="1"/>
</dbReference>
<dbReference type="InterPro" id="IPR032783">
    <property type="entry name" value="AraC_lig"/>
</dbReference>
<accession>A0A0G3BJ61</accession>
<evidence type="ECO:0000313" key="7">
    <source>
        <dbReference type="Proteomes" id="UP000035352"/>
    </source>
</evidence>
<evidence type="ECO:0000256" key="2">
    <source>
        <dbReference type="ARBA" id="ARBA00023125"/>
    </source>
</evidence>
<dbReference type="InterPro" id="IPR018062">
    <property type="entry name" value="HTH_AraC-typ_CS"/>
</dbReference>
<dbReference type="InterPro" id="IPR018060">
    <property type="entry name" value="HTH_AraC"/>
</dbReference>
<organism evidence="6 7">
    <name type="scientific">Caldimonas brevitalea</name>
    <dbReference type="NCBI Taxonomy" id="413882"/>
    <lineage>
        <taxon>Bacteria</taxon>
        <taxon>Pseudomonadati</taxon>
        <taxon>Pseudomonadota</taxon>
        <taxon>Betaproteobacteria</taxon>
        <taxon>Burkholderiales</taxon>
        <taxon>Sphaerotilaceae</taxon>
        <taxon>Caldimonas</taxon>
    </lineage>
</organism>
<gene>
    <name evidence="6" type="ORF">AAW51_0710</name>
</gene>
<dbReference type="SUPFAM" id="SSF46689">
    <property type="entry name" value="Homeodomain-like"/>
    <property type="match status" value="2"/>
</dbReference>
<dbReference type="SMART" id="SM00342">
    <property type="entry name" value="HTH_ARAC"/>
    <property type="match status" value="1"/>
</dbReference>
<dbReference type="Gene3D" id="2.60.120.10">
    <property type="entry name" value="Jelly Rolls"/>
    <property type="match status" value="1"/>
</dbReference>
<keyword evidence="4" id="KW-0804">Transcription</keyword>
<dbReference type="KEGG" id="pbh:AAW51_0710"/>
<keyword evidence="3" id="KW-0010">Activator</keyword>
<dbReference type="Pfam" id="PF12833">
    <property type="entry name" value="HTH_18"/>
    <property type="match status" value="1"/>
</dbReference>
<dbReference type="PROSITE" id="PS01124">
    <property type="entry name" value="HTH_ARAC_FAMILY_2"/>
    <property type="match status" value="1"/>
</dbReference>
<dbReference type="GO" id="GO:0043565">
    <property type="term" value="F:sequence-specific DNA binding"/>
    <property type="evidence" value="ECO:0007669"/>
    <property type="project" value="InterPro"/>
</dbReference>
<dbReference type="InterPro" id="IPR014710">
    <property type="entry name" value="RmlC-like_jellyroll"/>
</dbReference>
<dbReference type="STRING" id="413882.AAW51_0710"/>
<evidence type="ECO:0000256" key="1">
    <source>
        <dbReference type="ARBA" id="ARBA00023015"/>
    </source>
</evidence>
<name>A0A0G3BJ61_9BURK</name>
<dbReference type="PATRIC" id="fig|413882.6.peg.753"/>
<dbReference type="PROSITE" id="PS00041">
    <property type="entry name" value="HTH_ARAC_FAMILY_1"/>
    <property type="match status" value="1"/>
</dbReference>
<dbReference type="AlphaFoldDB" id="A0A0G3BJ61"/>
<sequence length="317" mass="34354">MTGPHPTTLDALGEALHFLRMNGVFYCRSEFGAPFGLALPPLHDCMMFHVVTAGRCWLEVDGADPLALNTGDFVLLPRGEGHRLVSEPGADAPGLFDLPREVVSERYEVLRHGGDGPATALICGAVRFEHPAAHHLVAALPACIHIDASALPHLDWLHSSLRWMAAEAQTLRPGGETVITRLADIIVIQALREWIEQAPEARAGWLGALQDKQIGRALALMHRDPARAWTLATLASEAAMSRSAFAARFTQQVGMPAMQYLLRWRVHLALARLQARQEGLAEVAAGVGYQSEAAFSRAFKRVLGLSPGAVERPAAAR</sequence>
<dbReference type="InterPro" id="IPR037923">
    <property type="entry name" value="HTH-like"/>
</dbReference>
<dbReference type="Pfam" id="PF12852">
    <property type="entry name" value="Cupin_6"/>
    <property type="match status" value="1"/>
</dbReference>
<dbReference type="PANTHER" id="PTHR46796:SF7">
    <property type="entry name" value="ARAC FAMILY TRANSCRIPTIONAL REGULATOR"/>
    <property type="match status" value="1"/>
</dbReference>